<dbReference type="AlphaFoldDB" id="A0A0L6UK56"/>
<protein>
    <submittedName>
        <fullName evidence="2">Uncharacterized protein</fullName>
    </submittedName>
</protein>
<organism evidence="2 3">
    <name type="scientific">Puccinia sorghi</name>
    <dbReference type="NCBI Taxonomy" id="27349"/>
    <lineage>
        <taxon>Eukaryota</taxon>
        <taxon>Fungi</taxon>
        <taxon>Dikarya</taxon>
        <taxon>Basidiomycota</taxon>
        <taxon>Pucciniomycotina</taxon>
        <taxon>Pucciniomycetes</taxon>
        <taxon>Pucciniales</taxon>
        <taxon>Pucciniaceae</taxon>
        <taxon>Puccinia</taxon>
    </lineage>
</organism>
<feature type="non-terminal residue" evidence="2">
    <location>
        <position position="1"/>
    </location>
</feature>
<proteinExistence type="predicted"/>
<feature type="compositionally biased region" description="Polar residues" evidence="1">
    <location>
        <begin position="13"/>
        <end position="23"/>
    </location>
</feature>
<evidence type="ECO:0000313" key="2">
    <source>
        <dbReference type="EMBL" id="KNZ48205.1"/>
    </source>
</evidence>
<dbReference type="Proteomes" id="UP000037035">
    <property type="component" value="Unassembled WGS sequence"/>
</dbReference>
<name>A0A0L6UK56_9BASI</name>
<feature type="non-terminal residue" evidence="2">
    <location>
        <position position="283"/>
    </location>
</feature>
<comment type="caution">
    <text evidence="2">The sequence shown here is derived from an EMBL/GenBank/DDBJ whole genome shotgun (WGS) entry which is preliminary data.</text>
</comment>
<keyword evidence="3" id="KW-1185">Reference proteome</keyword>
<accession>A0A0L6UK56</accession>
<gene>
    <name evidence="2" type="ORF">VP01_5831g1</name>
</gene>
<dbReference type="EMBL" id="LAVV01011087">
    <property type="protein sequence ID" value="KNZ48205.1"/>
    <property type="molecule type" value="Genomic_DNA"/>
</dbReference>
<reference evidence="2 3" key="1">
    <citation type="submission" date="2015-08" db="EMBL/GenBank/DDBJ databases">
        <title>Next Generation Sequencing and Analysis of the Genome of Puccinia sorghi L Schw, the Causal Agent of Maize Common Rust.</title>
        <authorList>
            <person name="Rochi L."/>
            <person name="Burguener G."/>
            <person name="Darino M."/>
            <person name="Turjanski A."/>
            <person name="Kreff E."/>
            <person name="Dieguez M.J."/>
            <person name="Sacco F."/>
        </authorList>
    </citation>
    <scope>NUCLEOTIDE SEQUENCE [LARGE SCALE GENOMIC DNA]</scope>
    <source>
        <strain evidence="2 3">RO10H11247</strain>
    </source>
</reference>
<feature type="region of interest" description="Disordered" evidence="1">
    <location>
        <begin position="1"/>
        <end position="42"/>
    </location>
</feature>
<evidence type="ECO:0000313" key="3">
    <source>
        <dbReference type="Proteomes" id="UP000037035"/>
    </source>
</evidence>
<dbReference type="VEuPathDB" id="FungiDB:VP01_5831g1"/>
<evidence type="ECO:0000256" key="1">
    <source>
        <dbReference type="SAM" id="MobiDB-lite"/>
    </source>
</evidence>
<sequence length="283" mass="31087">RTGITKRRKEETNISSIPGSATGTGDCEGHQGLSTSEERPKAGRQPVLIIQNSVRWHLCTLELPRLLAQSAAGPVPHCRLLSKMESLVNQIAFSAGSATSDTPGGADEQEEMTLHWGVQVVSRCKSVLIQLLRMLGGRGTPLLARDPKGSYRATQVDSPWAEPPFTVSTMQVTLCTFGDQFKEEVAQMQTTWKKKLQPTSTEASPSNRSSMLLQQAITTPSPCKASKEITTSHNYTQSLQSLKRKLNTMNLSRRTNDLDSQKVDVETVVSCMIEIHQTPKGRN</sequence>